<protein>
    <submittedName>
        <fullName evidence="1">Uncharacterized protein</fullName>
    </submittedName>
</protein>
<dbReference type="Proteomes" id="UP000775213">
    <property type="component" value="Unassembled WGS sequence"/>
</dbReference>
<comment type="caution">
    <text evidence="1">The sequence shown here is derived from an EMBL/GenBank/DDBJ whole genome shotgun (WGS) entry which is preliminary data.</text>
</comment>
<keyword evidence="2" id="KW-1185">Reference proteome</keyword>
<sequence>MLEDDLWVFGVERQQPNWLYGLPEPTNEEVPNKVDKMVMISLDRDLNNRTDRMIEAKLEADLKAGLRVMLKEVNLEPQLGLDQIILTLDVQMEGNSPLRDVSSSLGSKLDPSVAHILVALDITKQFSDHVWLGSEKLGYIQQVEMEEFPLYYSHCKVLGHSNAGYLILHPHLPTNPAPPNVSVEPLVVSEGNFTVPEVNLYVTIPLACEAILPVRPVALSPTVVVPMNSNDVFNLVCLGGTNALSDGALLLNHSPSACESSLFSSCLRSGPFGSYPGVTPIQLVGQLVEVPVNLFSPDALVSHVGVSSGGSVRMQIDWLKCSSLSSSEVEEVECFDQQDTVCDENVWVDSFGDGIQKLEANEMDWNELPYSSDPRGHGWLGMTKQPIGWPLVVVAGHWLGQDELERMLEVRLVGWLLIFKLS</sequence>
<organism evidence="1 2">
    <name type="scientific">Dendrobium chrysotoxum</name>
    <name type="common">Orchid</name>
    <dbReference type="NCBI Taxonomy" id="161865"/>
    <lineage>
        <taxon>Eukaryota</taxon>
        <taxon>Viridiplantae</taxon>
        <taxon>Streptophyta</taxon>
        <taxon>Embryophyta</taxon>
        <taxon>Tracheophyta</taxon>
        <taxon>Spermatophyta</taxon>
        <taxon>Magnoliopsida</taxon>
        <taxon>Liliopsida</taxon>
        <taxon>Asparagales</taxon>
        <taxon>Orchidaceae</taxon>
        <taxon>Epidendroideae</taxon>
        <taxon>Malaxideae</taxon>
        <taxon>Dendrobiinae</taxon>
        <taxon>Dendrobium</taxon>
    </lineage>
</organism>
<accession>A0AAV7G000</accession>
<proteinExistence type="predicted"/>
<evidence type="ECO:0000313" key="2">
    <source>
        <dbReference type="Proteomes" id="UP000775213"/>
    </source>
</evidence>
<evidence type="ECO:0000313" key="1">
    <source>
        <dbReference type="EMBL" id="KAH0448987.1"/>
    </source>
</evidence>
<dbReference type="AlphaFoldDB" id="A0AAV7G000"/>
<gene>
    <name evidence="1" type="ORF">IEQ34_022787</name>
</gene>
<name>A0AAV7G000_DENCH</name>
<dbReference type="EMBL" id="JAGFBR010000019">
    <property type="protein sequence ID" value="KAH0448987.1"/>
    <property type="molecule type" value="Genomic_DNA"/>
</dbReference>
<reference evidence="1 2" key="1">
    <citation type="journal article" date="2021" name="Hortic Res">
        <title>Chromosome-scale assembly of the Dendrobium chrysotoxum genome enhances the understanding of orchid evolution.</title>
        <authorList>
            <person name="Zhang Y."/>
            <person name="Zhang G.Q."/>
            <person name="Zhang D."/>
            <person name="Liu X.D."/>
            <person name="Xu X.Y."/>
            <person name="Sun W.H."/>
            <person name="Yu X."/>
            <person name="Zhu X."/>
            <person name="Wang Z.W."/>
            <person name="Zhao X."/>
            <person name="Zhong W.Y."/>
            <person name="Chen H."/>
            <person name="Yin W.L."/>
            <person name="Huang T."/>
            <person name="Niu S.C."/>
            <person name="Liu Z.J."/>
        </authorList>
    </citation>
    <scope>NUCLEOTIDE SEQUENCE [LARGE SCALE GENOMIC DNA]</scope>
    <source>
        <strain evidence="1">Lindl</strain>
    </source>
</reference>